<dbReference type="Proteomes" id="UP000024635">
    <property type="component" value="Unassembled WGS sequence"/>
</dbReference>
<accession>A0A016TC02</accession>
<keyword evidence="2" id="KW-1185">Reference proteome</keyword>
<name>A0A016TC02_9BILA</name>
<evidence type="ECO:0000313" key="1">
    <source>
        <dbReference type="EMBL" id="EYC00145.1"/>
    </source>
</evidence>
<organism evidence="1 2">
    <name type="scientific">Ancylostoma ceylanicum</name>
    <dbReference type="NCBI Taxonomy" id="53326"/>
    <lineage>
        <taxon>Eukaryota</taxon>
        <taxon>Metazoa</taxon>
        <taxon>Ecdysozoa</taxon>
        <taxon>Nematoda</taxon>
        <taxon>Chromadorea</taxon>
        <taxon>Rhabditida</taxon>
        <taxon>Rhabditina</taxon>
        <taxon>Rhabditomorpha</taxon>
        <taxon>Strongyloidea</taxon>
        <taxon>Ancylostomatidae</taxon>
        <taxon>Ancylostomatinae</taxon>
        <taxon>Ancylostoma</taxon>
    </lineage>
</organism>
<protein>
    <submittedName>
        <fullName evidence="1">Uncharacterized protein</fullName>
    </submittedName>
</protein>
<reference evidence="2" key="1">
    <citation type="journal article" date="2015" name="Nat. Genet.">
        <title>The genome and transcriptome of the zoonotic hookworm Ancylostoma ceylanicum identify infection-specific gene families.</title>
        <authorList>
            <person name="Schwarz E.M."/>
            <person name="Hu Y."/>
            <person name="Antoshechkin I."/>
            <person name="Miller M.M."/>
            <person name="Sternberg P.W."/>
            <person name="Aroian R.V."/>
        </authorList>
    </citation>
    <scope>NUCLEOTIDE SEQUENCE</scope>
    <source>
        <strain evidence="2">HY135</strain>
    </source>
</reference>
<proteinExistence type="predicted"/>
<dbReference type="EMBL" id="JARK01001453">
    <property type="protein sequence ID" value="EYC00145.1"/>
    <property type="molecule type" value="Genomic_DNA"/>
</dbReference>
<comment type="caution">
    <text evidence="1">The sequence shown here is derived from an EMBL/GenBank/DDBJ whole genome shotgun (WGS) entry which is preliminary data.</text>
</comment>
<sequence>MATNSELQTTVDKRRDRGEAFLGRDTGALHARSGCLLLLAADNQSVCVSAQERRAAVPPLVYGRSP</sequence>
<dbReference type="AlphaFoldDB" id="A0A016TC02"/>
<gene>
    <name evidence="1" type="primary">Acey_s0117.g635</name>
    <name evidence="1" type="ORF">Y032_0117g635</name>
</gene>
<evidence type="ECO:0000313" key="2">
    <source>
        <dbReference type="Proteomes" id="UP000024635"/>
    </source>
</evidence>